<dbReference type="GO" id="GO:0000719">
    <property type="term" value="P:photoreactive repair"/>
    <property type="evidence" value="ECO:0007669"/>
    <property type="project" value="TreeGrafter"/>
</dbReference>
<dbReference type="KEGG" id="ppd:Ppro_2012"/>
<dbReference type="eggNOG" id="COG0415">
    <property type="taxonomic scope" value="Bacteria"/>
</dbReference>
<dbReference type="GO" id="GO:0003904">
    <property type="term" value="F:deoxyribodipyrimidine photo-lyase activity"/>
    <property type="evidence" value="ECO:0007669"/>
    <property type="project" value="UniProtKB-EC"/>
</dbReference>
<evidence type="ECO:0000256" key="3">
    <source>
        <dbReference type="ARBA" id="ARBA00006409"/>
    </source>
</evidence>
<dbReference type="HOGENOM" id="CLU_026342_2_1_7"/>
<accession>A1AQK0</accession>
<evidence type="ECO:0000256" key="6">
    <source>
        <dbReference type="ARBA" id="ARBA00022630"/>
    </source>
</evidence>
<sequence>MTAVDIRRIHPLNRREGQDGPVVYWMSRDQRAMDNWALLHAQELALERRAPLVVLFTLAPSFLGATLRQYGFMLRGLAETAQLLAKMNIPFYLLRGEPVGQLCSFVERNRVGTVVTDFDPLRVKRVWREGAARLCGVPFFEVDSHNIVPCRFVSDKQEYGAHTLRPKLRRLLADFLHEFPPLIPHPHAWPVPFQPLDPQGILSDLYMDRSVSELSNPLPGTRAAGERLRSFIAQGLEDYGLRRNDPCCDGQSELSPWLHFGQLAPQRVALETVRTLSGSPSSEAFLDELIVRRELSDNFCLHNQAYDRLEGFPAWALKTLGEHRHDRREYLYTQEQFQDAETHDPLWNAAQRSLLLGGKMHGYLRMYWAKKILEWSASPEEALAVAIRLNDRYSLDGRDPNGYAGIAWSMGGVHDRAWGERPVFGKIRYMNDRGCRRKFDVDAYIRRWGE</sequence>
<name>A1AQK0_PELPD</name>
<evidence type="ECO:0000256" key="11">
    <source>
        <dbReference type="ARBA" id="ARBA00023239"/>
    </source>
</evidence>
<dbReference type="FunFam" id="3.40.50.620:FF:000110">
    <property type="entry name" value="Deoxyribodipyrimidine photolyase"/>
    <property type="match status" value="1"/>
</dbReference>
<dbReference type="Proteomes" id="UP000006732">
    <property type="component" value="Chromosome"/>
</dbReference>
<dbReference type="Pfam" id="PF00875">
    <property type="entry name" value="DNA_photolyase"/>
    <property type="match status" value="1"/>
</dbReference>
<evidence type="ECO:0000256" key="5">
    <source>
        <dbReference type="ARBA" id="ARBA00014046"/>
    </source>
</evidence>
<comment type="cofactor">
    <cofactor evidence="1">
        <name>(6R)-5,10-methylene-5,6,7,8-tetrahydrofolate</name>
        <dbReference type="ChEBI" id="CHEBI:15636"/>
    </cofactor>
</comment>
<dbReference type="Gene3D" id="1.10.579.10">
    <property type="entry name" value="DNA Cyclobutane Dipyrimidine Photolyase, subunit A, domain 3"/>
    <property type="match status" value="1"/>
</dbReference>
<organism evidence="15 16">
    <name type="scientific">Pelobacter propionicus (strain DSM 2379 / NBRC 103807 / OttBd1)</name>
    <dbReference type="NCBI Taxonomy" id="338966"/>
    <lineage>
        <taxon>Bacteria</taxon>
        <taxon>Pseudomonadati</taxon>
        <taxon>Thermodesulfobacteriota</taxon>
        <taxon>Desulfuromonadia</taxon>
        <taxon>Desulfuromonadales</taxon>
        <taxon>Desulfuromonadaceae</taxon>
        <taxon>Pelobacter</taxon>
    </lineage>
</organism>
<keyword evidence="9" id="KW-0238">DNA-binding</keyword>
<comment type="cofactor">
    <cofactor evidence="2">
        <name>FAD</name>
        <dbReference type="ChEBI" id="CHEBI:57692"/>
    </cofactor>
</comment>
<dbReference type="NCBIfam" id="TIGR00591">
    <property type="entry name" value="phr2"/>
    <property type="match status" value="1"/>
</dbReference>
<evidence type="ECO:0000256" key="8">
    <source>
        <dbReference type="ARBA" id="ARBA00022827"/>
    </source>
</evidence>
<dbReference type="InterPro" id="IPR006050">
    <property type="entry name" value="DNA_photolyase_N"/>
</dbReference>
<dbReference type="PANTHER" id="PTHR10211">
    <property type="entry name" value="DEOXYRIBODIPYRIMIDINE PHOTOLYASE"/>
    <property type="match status" value="1"/>
</dbReference>
<keyword evidence="7" id="KW-0227">DNA damage</keyword>
<dbReference type="OrthoDB" id="9772484at2"/>
<keyword evidence="16" id="KW-1185">Reference proteome</keyword>
<keyword evidence="8" id="KW-0274">FAD</keyword>
<dbReference type="GO" id="GO:0003677">
    <property type="term" value="F:DNA binding"/>
    <property type="evidence" value="ECO:0007669"/>
    <property type="project" value="UniProtKB-KW"/>
</dbReference>
<keyword evidence="11 15" id="KW-0456">Lyase</keyword>
<evidence type="ECO:0000256" key="9">
    <source>
        <dbReference type="ARBA" id="ARBA00023125"/>
    </source>
</evidence>
<dbReference type="Gene3D" id="1.25.40.80">
    <property type="match status" value="1"/>
</dbReference>
<evidence type="ECO:0000256" key="1">
    <source>
        <dbReference type="ARBA" id="ARBA00001932"/>
    </source>
</evidence>
<evidence type="ECO:0000313" key="16">
    <source>
        <dbReference type="Proteomes" id="UP000006732"/>
    </source>
</evidence>
<reference evidence="15 16" key="1">
    <citation type="submission" date="2006-10" db="EMBL/GenBank/DDBJ databases">
        <title>Complete sequence of chromosome of Pelobacter propionicus DSM 2379.</title>
        <authorList>
            <consortium name="US DOE Joint Genome Institute"/>
            <person name="Copeland A."/>
            <person name="Lucas S."/>
            <person name="Lapidus A."/>
            <person name="Barry K."/>
            <person name="Detter J.C."/>
            <person name="Glavina del Rio T."/>
            <person name="Hammon N."/>
            <person name="Israni S."/>
            <person name="Dalin E."/>
            <person name="Tice H."/>
            <person name="Pitluck S."/>
            <person name="Saunders E."/>
            <person name="Brettin T."/>
            <person name="Bruce D."/>
            <person name="Han C."/>
            <person name="Tapia R."/>
            <person name="Schmutz J."/>
            <person name="Larimer F."/>
            <person name="Land M."/>
            <person name="Hauser L."/>
            <person name="Kyrpides N."/>
            <person name="Kim E."/>
            <person name="Lovley D."/>
            <person name="Richardson P."/>
        </authorList>
    </citation>
    <scope>NUCLEOTIDE SEQUENCE [LARGE SCALE GENOMIC DNA]</scope>
    <source>
        <strain evidence="16">DSM 2379 / NBRC 103807 / OttBd1</strain>
    </source>
</reference>
<evidence type="ECO:0000313" key="15">
    <source>
        <dbReference type="EMBL" id="ABK99620.1"/>
    </source>
</evidence>
<dbReference type="InterPro" id="IPR036155">
    <property type="entry name" value="Crypto/Photolyase_N_sf"/>
</dbReference>
<dbReference type="SUPFAM" id="SSF48173">
    <property type="entry name" value="Cryptochrome/photolyase FAD-binding domain"/>
    <property type="match status" value="1"/>
</dbReference>
<evidence type="ECO:0000256" key="4">
    <source>
        <dbReference type="ARBA" id="ARBA00013149"/>
    </source>
</evidence>
<evidence type="ECO:0000259" key="14">
    <source>
        <dbReference type="PROSITE" id="PS51645"/>
    </source>
</evidence>
<dbReference type="FunFam" id="1.10.579.10:FF:000002">
    <property type="entry name" value="Deoxyribodipyrimidine photolyase"/>
    <property type="match status" value="1"/>
</dbReference>
<dbReference type="AlphaFoldDB" id="A1AQK0"/>
<dbReference type="EC" id="4.1.99.3" evidence="4"/>
<dbReference type="EMBL" id="CP000482">
    <property type="protein sequence ID" value="ABK99620.1"/>
    <property type="molecule type" value="Genomic_DNA"/>
</dbReference>
<keyword evidence="6" id="KW-0285">Flavoprotein</keyword>
<dbReference type="InterPro" id="IPR014729">
    <property type="entry name" value="Rossmann-like_a/b/a_fold"/>
</dbReference>
<gene>
    <name evidence="15" type="ordered locus">Ppro_2012</name>
</gene>
<dbReference type="SUPFAM" id="SSF52425">
    <property type="entry name" value="Cryptochrome/photolyase, N-terminal domain"/>
    <property type="match status" value="1"/>
</dbReference>
<comment type="similarity">
    <text evidence="3">Belongs to the DNA photolyase class-2 family.</text>
</comment>
<keyword evidence="10" id="KW-0234">DNA repair</keyword>
<dbReference type="RefSeq" id="WP_011735886.1">
    <property type="nucleotide sequence ID" value="NC_008609.1"/>
</dbReference>
<dbReference type="PANTHER" id="PTHR10211:SF0">
    <property type="entry name" value="DEOXYRIBODIPYRIMIDINE PHOTO-LYASE"/>
    <property type="match status" value="1"/>
</dbReference>
<comment type="catalytic activity">
    <reaction evidence="13">
        <text>cyclobutadipyrimidine (in DNA) = 2 pyrimidine residues (in DNA).</text>
        <dbReference type="EC" id="4.1.99.3"/>
    </reaction>
</comment>
<proteinExistence type="inferred from homology"/>
<dbReference type="InterPro" id="IPR032673">
    <property type="entry name" value="DNA_photolyase_2_CS"/>
</dbReference>
<dbReference type="PROSITE" id="PS01084">
    <property type="entry name" value="DNA_PHOTOLYASES_2_2"/>
    <property type="match status" value="1"/>
</dbReference>
<dbReference type="InterPro" id="IPR008148">
    <property type="entry name" value="DNA_photolyase_2"/>
</dbReference>
<dbReference type="STRING" id="338966.Ppro_2012"/>
<protein>
    <recommendedName>
        <fullName evidence="5">Deoxyribodipyrimidine photo-lyase</fullName>
        <ecNumber evidence="4">4.1.99.3</ecNumber>
    </recommendedName>
    <alternativeName>
        <fullName evidence="12">DNA photolyase</fullName>
    </alternativeName>
</protein>
<dbReference type="Gene3D" id="3.40.50.620">
    <property type="entry name" value="HUPs"/>
    <property type="match status" value="1"/>
</dbReference>
<evidence type="ECO:0000256" key="13">
    <source>
        <dbReference type="ARBA" id="ARBA00033999"/>
    </source>
</evidence>
<evidence type="ECO:0000256" key="10">
    <source>
        <dbReference type="ARBA" id="ARBA00023204"/>
    </source>
</evidence>
<dbReference type="InterPro" id="IPR052219">
    <property type="entry name" value="Photolyase_Class-2"/>
</dbReference>
<evidence type="ECO:0000256" key="12">
    <source>
        <dbReference type="ARBA" id="ARBA00031671"/>
    </source>
</evidence>
<dbReference type="PROSITE" id="PS51645">
    <property type="entry name" value="PHR_CRY_ALPHA_BETA"/>
    <property type="match status" value="1"/>
</dbReference>
<evidence type="ECO:0000256" key="2">
    <source>
        <dbReference type="ARBA" id="ARBA00001974"/>
    </source>
</evidence>
<evidence type="ECO:0000256" key="7">
    <source>
        <dbReference type="ARBA" id="ARBA00022763"/>
    </source>
</evidence>
<dbReference type="InterPro" id="IPR036134">
    <property type="entry name" value="Crypto/Photolyase_FAD-like_sf"/>
</dbReference>
<feature type="domain" description="Photolyase/cryptochrome alpha/beta" evidence="14">
    <location>
        <begin position="20"/>
        <end position="150"/>
    </location>
</feature>